<dbReference type="GO" id="GO:0042910">
    <property type="term" value="F:xenobiotic transmembrane transporter activity"/>
    <property type="evidence" value="ECO:0007669"/>
    <property type="project" value="InterPro"/>
</dbReference>
<evidence type="ECO:0000313" key="3">
    <source>
        <dbReference type="Proteomes" id="UP001159659"/>
    </source>
</evidence>
<dbReference type="EMBL" id="CANTFK010000182">
    <property type="protein sequence ID" value="CAI5708099.1"/>
    <property type="molecule type" value="Genomic_DNA"/>
</dbReference>
<dbReference type="Pfam" id="PF01554">
    <property type="entry name" value="MatE"/>
    <property type="match status" value="1"/>
</dbReference>
<reference evidence="2" key="1">
    <citation type="submission" date="2022-12" db="EMBL/GenBank/DDBJ databases">
        <authorList>
            <person name="Webb A."/>
        </authorList>
    </citation>
    <scope>NUCLEOTIDE SEQUENCE</scope>
    <source>
        <strain evidence="2">Pf2</strain>
    </source>
</reference>
<comment type="similarity">
    <text evidence="1">Belongs to the multi antimicrobial extrusion (MATE) (TC 2.A.66.1) family.</text>
</comment>
<dbReference type="InterPro" id="IPR002528">
    <property type="entry name" value="MATE_fam"/>
</dbReference>
<sequence>MNLTAIGVDFGLATAMDTMCSQAYGAGNPKSLASISRRAFGVSERVYACFELFLRDLCGSQRPLIAVIMIATRYLIPKLFVSTMQYVLEWLNPHNDMHSFTTVTASSERLIRLIKDIKHNTIEGLNDWENQTMF</sequence>
<dbReference type="AlphaFoldDB" id="A0AAV0SY22"/>
<dbReference type="GO" id="GO:0016020">
    <property type="term" value="C:membrane"/>
    <property type="evidence" value="ECO:0007669"/>
    <property type="project" value="InterPro"/>
</dbReference>
<comment type="caution">
    <text evidence="2">The sequence shown here is derived from an EMBL/GenBank/DDBJ whole genome shotgun (WGS) entry which is preliminary data.</text>
</comment>
<accession>A0AAV0SY22</accession>
<name>A0AAV0SY22_9STRA</name>
<dbReference type="GO" id="GO:0015297">
    <property type="term" value="F:antiporter activity"/>
    <property type="evidence" value="ECO:0007669"/>
    <property type="project" value="InterPro"/>
</dbReference>
<organism evidence="2 3">
    <name type="scientific">Peronospora farinosa</name>
    <dbReference type="NCBI Taxonomy" id="134698"/>
    <lineage>
        <taxon>Eukaryota</taxon>
        <taxon>Sar</taxon>
        <taxon>Stramenopiles</taxon>
        <taxon>Oomycota</taxon>
        <taxon>Peronosporomycetes</taxon>
        <taxon>Peronosporales</taxon>
        <taxon>Peronosporaceae</taxon>
        <taxon>Peronospora</taxon>
    </lineage>
</organism>
<proteinExistence type="inferred from homology"/>
<evidence type="ECO:0000313" key="2">
    <source>
        <dbReference type="EMBL" id="CAI5708099.1"/>
    </source>
</evidence>
<gene>
    <name evidence="2" type="ORF">PFR002_LOCUS1759</name>
</gene>
<evidence type="ECO:0000256" key="1">
    <source>
        <dbReference type="ARBA" id="ARBA00010199"/>
    </source>
</evidence>
<protein>
    <submittedName>
        <fullName evidence="2">Uncharacterized protein</fullName>
    </submittedName>
</protein>
<dbReference type="Proteomes" id="UP001159659">
    <property type="component" value="Unassembled WGS sequence"/>
</dbReference>